<dbReference type="Proteomes" id="UP000315167">
    <property type="component" value="Unassembled WGS sequence"/>
</dbReference>
<gene>
    <name evidence="3" type="ORF">IP90_02155</name>
</gene>
<feature type="signal peptide" evidence="2">
    <location>
        <begin position="1"/>
        <end position="19"/>
    </location>
</feature>
<proteinExistence type="predicted"/>
<protein>
    <recommendedName>
        <fullName evidence="5">Secreted protein</fullName>
    </recommendedName>
</protein>
<feature type="compositionally biased region" description="Low complexity" evidence="1">
    <location>
        <begin position="40"/>
        <end position="57"/>
    </location>
</feature>
<feature type="chain" id="PRO_5021908714" description="Secreted protein" evidence="2">
    <location>
        <begin position="20"/>
        <end position="91"/>
    </location>
</feature>
<evidence type="ECO:0000313" key="3">
    <source>
        <dbReference type="EMBL" id="TWI03051.1"/>
    </source>
</evidence>
<comment type="caution">
    <text evidence="3">The sequence shown here is derived from an EMBL/GenBank/DDBJ whole genome shotgun (WGS) entry which is preliminary data.</text>
</comment>
<keyword evidence="2" id="KW-0732">Signal</keyword>
<dbReference type="EMBL" id="VLKN01000004">
    <property type="protein sequence ID" value="TWI03051.1"/>
    <property type="molecule type" value="Genomic_DNA"/>
</dbReference>
<feature type="region of interest" description="Disordered" evidence="1">
    <location>
        <begin position="24"/>
        <end position="91"/>
    </location>
</feature>
<accession>A0A562L5Z8</accession>
<dbReference type="AlphaFoldDB" id="A0A562L5Z8"/>
<reference evidence="3 4" key="1">
    <citation type="journal article" date="2015" name="Stand. Genomic Sci.">
        <title>Genomic Encyclopedia of Bacterial and Archaeal Type Strains, Phase III: the genomes of soil and plant-associated and newly described type strains.</title>
        <authorList>
            <person name="Whitman W.B."/>
            <person name="Woyke T."/>
            <person name="Klenk H.P."/>
            <person name="Zhou Y."/>
            <person name="Lilburn T.G."/>
            <person name="Beck B.J."/>
            <person name="De Vos P."/>
            <person name="Vandamme P."/>
            <person name="Eisen J.A."/>
            <person name="Garrity G."/>
            <person name="Hugenholtz P."/>
            <person name="Kyrpides N.C."/>
        </authorList>
    </citation>
    <scope>NUCLEOTIDE SEQUENCE [LARGE SCALE GENOMIC DNA]</scope>
    <source>
        <strain evidence="3 4">CGMCC 1.10821</strain>
    </source>
</reference>
<evidence type="ECO:0000256" key="1">
    <source>
        <dbReference type="SAM" id="MobiDB-lite"/>
    </source>
</evidence>
<organism evidence="3 4">
    <name type="scientific">Luteimonas cucumeris</name>
    <dbReference type="NCBI Taxonomy" id="985012"/>
    <lineage>
        <taxon>Bacteria</taxon>
        <taxon>Pseudomonadati</taxon>
        <taxon>Pseudomonadota</taxon>
        <taxon>Gammaproteobacteria</taxon>
        <taxon>Lysobacterales</taxon>
        <taxon>Lysobacteraceae</taxon>
        <taxon>Luteimonas</taxon>
    </lineage>
</organism>
<evidence type="ECO:0000313" key="4">
    <source>
        <dbReference type="Proteomes" id="UP000315167"/>
    </source>
</evidence>
<name>A0A562L5Z8_9GAMM</name>
<keyword evidence="4" id="KW-1185">Reference proteome</keyword>
<sequence length="91" mass="9355">MVRLCLALLLVCACAGASARDMSMLSPNGETGTCPEVEETTAPKATATTAPAPTPVRKPVKPSAATQGGGGEASVRTQGPRWHSFLPGMFR</sequence>
<evidence type="ECO:0008006" key="5">
    <source>
        <dbReference type="Google" id="ProtNLM"/>
    </source>
</evidence>
<evidence type="ECO:0000256" key="2">
    <source>
        <dbReference type="SAM" id="SignalP"/>
    </source>
</evidence>